<gene>
    <name evidence="1" type="ORF">DPMN_054260</name>
</gene>
<comment type="caution">
    <text evidence="1">The sequence shown here is derived from an EMBL/GenBank/DDBJ whole genome shotgun (WGS) entry which is preliminary data.</text>
</comment>
<reference evidence="1" key="2">
    <citation type="submission" date="2020-11" db="EMBL/GenBank/DDBJ databases">
        <authorList>
            <person name="McCartney M.A."/>
            <person name="Auch B."/>
            <person name="Kono T."/>
            <person name="Mallez S."/>
            <person name="Becker A."/>
            <person name="Gohl D.M."/>
            <person name="Silverstein K.A.T."/>
            <person name="Koren S."/>
            <person name="Bechman K.B."/>
            <person name="Herman A."/>
            <person name="Abrahante J.E."/>
            <person name="Garbe J."/>
        </authorList>
    </citation>
    <scope>NUCLEOTIDE SEQUENCE</scope>
    <source>
        <strain evidence="1">Duluth1</strain>
        <tissue evidence="1">Whole animal</tissue>
    </source>
</reference>
<name>A0A9D4HRF5_DREPO</name>
<evidence type="ECO:0000313" key="2">
    <source>
        <dbReference type="Proteomes" id="UP000828390"/>
    </source>
</evidence>
<accession>A0A9D4HRF5</accession>
<keyword evidence="2" id="KW-1185">Reference proteome</keyword>
<evidence type="ECO:0000313" key="1">
    <source>
        <dbReference type="EMBL" id="KAH3728306.1"/>
    </source>
</evidence>
<reference evidence="1" key="1">
    <citation type="journal article" date="2019" name="bioRxiv">
        <title>The Genome of the Zebra Mussel, Dreissena polymorpha: A Resource for Invasive Species Research.</title>
        <authorList>
            <person name="McCartney M.A."/>
            <person name="Auch B."/>
            <person name="Kono T."/>
            <person name="Mallez S."/>
            <person name="Zhang Y."/>
            <person name="Obille A."/>
            <person name="Becker A."/>
            <person name="Abrahante J.E."/>
            <person name="Garbe J."/>
            <person name="Badalamenti J.P."/>
            <person name="Herman A."/>
            <person name="Mangelson H."/>
            <person name="Liachko I."/>
            <person name="Sullivan S."/>
            <person name="Sone E.D."/>
            <person name="Koren S."/>
            <person name="Silverstein K.A.T."/>
            <person name="Beckman K.B."/>
            <person name="Gohl D.M."/>
        </authorList>
    </citation>
    <scope>NUCLEOTIDE SEQUENCE</scope>
    <source>
        <strain evidence="1">Duluth1</strain>
        <tissue evidence="1">Whole animal</tissue>
    </source>
</reference>
<dbReference type="Proteomes" id="UP000828390">
    <property type="component" value="Unassembled WGS sequence"/>
</dbReference>
<protein>
    <submittedName>
        <fullName evidence="1">Uncharacterized protein</fullName>
    </submittedName>
</protein>
<dbReference type="AlphaFoldDB" id="A0A9D4HRF5"/>
<proteinExistence type="predicted"/>
<dbReference type="EMBL" id="JAIWYP010000012">
    <property type="protein sequence ID" value="KAH3728306.1"/>
    <property type="molecule type" value="Genomic_DNA"/>
</dbReference>
<organism evidence="1 2">
    <name type="scientific">Dreissena polymorpha</name>
    <name type="common">Zebra mussel</name>
    <name type="synonym">Mytilus polymorpha</name>
    <dbReference type="NCBI Taxonomy" id="45954"/>
    <lineage>
        <taxon>Eukaryota</taxon>
        <taxon>Metazoa</taxon>
        <taxon>Spiralia</taxon>
        <taxon>Lophotrochozoa</taxon>
        <taxon>Mollusca</taxon>
        <taxon>Bivalvia</taxon>
        <taxon>Autobranchia</taxon>
        <taxon>Heteroconchia</taxon>
        <taxon>Euheterodonta</taxon>
        <taxon>Imparidentia</taxon>
        <taxon>Neoheterodontei</taxon>
        <taxon>Myida</taxon>
        <taxon>Dreissenoidea</taxon>
        <taxon>Dreissenidae</taxon>
        <taxon>Dreissena</taxon>
    </lineage>
</organism>
<sequence length="112" mass="12943">MGTFKTLQDVSDEHIDIRNKPENMEIEIYSRDRDRSIAINDITIPKAPSLYSMQHATYMWGLVRHCVQPALSMVKNLQNTEPRETKRVDIVLRALPECSSDMEITRKNIALV</sequence>